<feature type="transmembrane region" description="Helical" evidence="2">
    <location>
        <begin position="94"/>
        <end position="114"/>
    </location>
</feature>
<keyword evidence="2" id="KW-1133">Transmembrane helix</keyword>
<feature type="region of interest" description="Disordered" evidence="1">
    <location>
        <begin position="17"/>
        <end position="58"/>
    </location>
</feature>
<dbReference type="OrthoDB" id="333050at2759"/>
<dbReference type="GeneID" id="13445502"/>
<protein>
    <recommendedName>
        <fullName evidence="5">Transmembrane protein</fullName>
    </recommendedName>
</protein>
<evidence type="ECO:0000256" key="1">
    <source>
        <dbReference type="SAM" id="MobiDB-lite"/>
    </source>
</evidence>
<gene>
    <name evidence="3" type="ORF">NCLIV_067040</name>
</gene>
<accession>F0VRD1</accession>
<name>F0VRD1_NEOCL</name>
<dbReference type="eggNOG" id="ENOG502TMF9">
    <property type="taxonomic scope" value="Eukaryota"/>
</dbReference>
<evidence type="ECO:0000313" key="4">
    <source>
        <dbReference type="Proteomes" id="UP000007494"/>
    </source>
</evidence>
<dbReference type="EMBL" id="FR823393">
    <property type="protein sequence ID" value="CBZ56279.1"/>
    <property type="molecule type" value="Genomic_DNA"/>
</dbReference>
<dbReference type="Proteomes" id="UP000007494">
    <property type="component" value="Chromosome XII"/>
</dbReference>
<feature type="compositionally biased region" description="Polar residues" evidence="1">
    <location>
        <begin position="41"/>
        <end position="52"/>
    </location>
</feature>
<evidence type="ECO:0008006" key="5">
    <source>
        <dbReference type="Google" id="ProtNLM"/>
    </source>
</evidence>
<feature type="transmembrane region" description="Helical" evidence="2">
    <location>
        <begin position="120"/>
        <end position="141"/>
    </location>
</feature>
<dbReference type="RefSeq" id="XP_003886304.1">
    <property type="nucleotide sequence ID" value="XM_003886255.1"/>
</dbReference>
<dbReference type="VEuPathDB" id="ToxoDB:NCLIV_067040"/>
<dbReference type="InParanoid" id="F0VRD1"/>
<evidence type="ECO:0000313" key="3">
    <source>
        <dbReference type="EMBL" id="CBZ56279.1"/>
    </source>
</evidence>
<sequence length="511" mass="55245">MDGVVQVTAARAPLSLAEGESEVTKAPSLSAWSDHGDELGRQSQQEDASSQNSVSEDASSIASSRQSHDFLACARPELRVGEGVSILHTAVESFAFYLYLAFVPGWIACCLAKVPPFAFWTPSIVGAGAFWISLNIWGPLFSRGAVTDPYSALIGSWAEMSLAKHRAQISCQEKEVSRRGEAASSEMLHPRGLSTGDLIKIFIATVGAASLVGVVVQAFFPGHLPYGPPLTMQIYTDMQSPGTKEKMASTNSRHTEFCSSVFMSLLTPLPIHLQEEAARIVSASLLSMADLIVVSSKVLGGYAWIASTWLLPPEQQERLLQFEMLGWTLAGRTATGGFVDVVHRLRVSPSENSFEMLLWFSRVVDVFLGECLFSCLNYMAQAADLSVGKITRRSHVRVTGLGTISLNVGTMVYLVGSPFCRVTGTFYSLGSFWQLSSSRGLQQFSAVDRRSENGTTGIPLVRGAPFCLVTQVVLCLIHASLQWLCSVGATSSLSGFSPLLALRPPFSPARW</sequence>
<keyword evidence="4" id="KW-1185">Reference proteome</keyword>
<organism evidence="3 4">
    <name type="scientific">Neospora caninum (strain Liverpool)</name>
    <dbReference type="NCBI Taxonomy" id="572307"/>
    <lineage>
        <taxon>Eukaryota</taxon>
        <taxon>Sar</taxon>
        <taxon>Alveolata</taxon>
        <taxon>Apicomplexa</taxon>
        <taxon>Conoidasida</taxon>
        <taxon>Coccidia</taxon>
        <taxon>Eucoccidiorida</taxon>
        <taxon>Eimeriorina</taxon>
        <taxon>Sarcocystidae</taxon>
        <taxon>Neospora</taxon>
    </lineage>
</organism>
<reference evidence="4" key="1">
    <citation type="journal article" date="2012" name="PLoS Pathog.">
        <title>Comparative genomics of the apicomplexan parasites Toxoplasma gondii and Neospora caninum: Coccidia differing in host range and transmission strategy.</title>
        <authorList>
            <person name="Reid A.J."/>
            <person name="Vermont S.J."/>
            <person name="Cotton J.A."/>
            <person name="Harris D."/>
            <person name="Hill-Cawthorne G.A."/>
            <person name="Konen-Waisman S."/>
            <person name="Latham S.M."/>
            <person name="Mourier T."/>
            <person name="Norton R."/>
            <person name="Quail M.A."/>
            <person name="Sanders M."/>
            <person name="Shanmugam D."/>
            <person name="Sohal A."/>
            <person name="Wasmuth J.D."/>
            <person name="Brunk B."/>
            <person name="Grigg M.E."/>
            <person name="Howard J.C."/>
            <person name="Parkinson J."/>
            <person name="Roos D.S."/>
            <person name="Trees A.J."/>
            <person name="Berriman M."/>
            <person name="Pain A."/>
            <person name="Wastling J.M."/>
        </authorList>
    </citation>
    <scope>NUCLEOTIDE SEQUENCE [LARGE SCALE GENOMIC DNA]</scope>
    <source>
        <strain evidence="4">Liverpool</strain>
    </source>
</reference>
<keyword evidence="2" id="KW-0812">Transmembrane</keyword>
<dbReference type="AlphaFoldDB" id="F0VRD1"/>
<dbReference type="OMA" id="SFEMLLW"/>
<proteinExistence type="predicted"/>
<feature type="transmembrane region" description="Helical" evidence="2">
    <location>
        <begin position="198"/>
        <end position="220"/>
    </location>
</feature>
<keyword evidence="2" id="KW-0472">Membrane</keyword>
<evidence type="ECO:0000256" key="2">
    <source>
        <dbReference type="SAM" id="Phobius"/>
    </source>
</evidence>